<evidence type="ECO:0000313" key="3">
    <source>
        <dbReference type="Proteomes" id="UP000814176"/>
    </source>
</evidence>
<name>A0ABQ8K271_9APHY</name>
<evidence type="ECO:0000313" key="2">
    <source>
        <dbReference type="EMBL" id="KAH9830799.1"/>
    </source>
</evidence>
<accession>A0ABQ8K271</accession>
<feature type="compositionally biased region" description="Low complexity" evidence="1">
    <location>
        <begin position="397"/>
        <end position="407"/>
    </location>
</feature>
<feature type="region of interest" description="Disordered" evidence="1">
    <location>
        <begin position="116"/>
        <end position="137"/>
    </location>
</feature>
<dbReference type="GeneID" id="72002573"/>
<feature type="compositionally biased region" description="Basic residues" evidence="1">
    <location>
        <begin position="483"/>
        <end position="494"/>
    </location>
</feature>
<evidence type="ECO:0000256" key="1">
    <source>
        <dbReference type="SAM" id="MobiDB-lite"/>
    </source>
</evidence>
<feature type="compositionally biased region" description="Basic and acidic residues" evidence="1">
    <location>
        <begin position="233"/>
        <end position="243"/>
    </location>
</feature>
<proteinExistence type="predicted"/>
<feature type="compositionally biased region" description="Pro residues" evidence="1">
    <location>
        <begin position="59"/>
        <end position="70"/>
    </location>
</feature>
<organism evidence="2 3">
    <name type="scientific">Rhodofomes roseus</name>
    <dbReference type="NCBI Taxonomy" id="34475"/>
    <lineage>
        <taxon>Eukaryota</taxon>
        <taxon>Fungi</taxon>
        <taxon>Dikarya</taxon>
        <taxon>Basidiomycota</taxon>
        <taxon>Agaricomycotina</taxon>
        <taxon>Agaricomycetes</taxon>
        <taxon>Polyporales</taxon>
        <taxon>Rhodofomes</taxon>
    </lineage>
</organism>
<feature type="region of interest" description="Disordered" evidence="1">
    <location>
        <begin position="342"/>
        <end position="518"/>
    </location>
</feature>
<feature type="compositionally biased region" description="Polar residues" evidence="1">
    <location>
        <begin position="41"/>
        <end position="50"/>
    </location>
</feature>
<protein>
    <submittedName>
        <fullName evidence="2">Uncharacterized protein</fullName>
    </submittedName>
</protein>
<comment type="caution">
    <text evidence="2">The sequence shown here is derived from an EMBL/GenBank/DDBJ whole genome shotgun (WGS) entry which is preliminary data.</text>
</comment>
<gene>
    <name evidence="2" type="ORF">C8Q71DRAFT_727269</name>
</gene>
<feature type="region of interest" description="Disordered" evidence="1">
    <location>
        <begin position="17"/>
        <end position="70"/>
    </location>
</feature>
<dbReference type="Proteomes" id="UP000814176">
    <property type="component" value="Unassembled WGS sequence"/>
</dbReference>
<feature type="compositionally biased region" description="Low complexity" evidence="1">
    <location>
        <begin position="295"/>
        <end position="308"/>
    </location>
</feature>
<feature type="region of interest" description="Disordered" evidence="1">
    <location>
        <begin position="233"/>
        <end position="323"/>
    </location>
</feature>
<dbReference type="EMBL" id="JADCUA010000029">
    <property type="protein sequence ID" value="KAH9830799.1"/>
    <property type="molecule type" value="Genomic_DNA"/>
</dbReference>
<keyword evidence="3" id="KW-1185">Reference proteome</keyword>
<sequence length="518" mass="55880">MYGAAFYQSQYRHAVDDYDRPVAGPSRATTPSSDSDGETYTRLTFPTSSSRGEHYVRPQPLPRAASPPPQRATYTYETAYVKEVLPGVLEDGRWLASHPFVARYLDALVADYERKTAATGGGPSSAPLFQEKNGNPTVGRPEDVGVLIGEELSLEQCHAVFTLAAVELIDKMSHKAHLALWNMRVRRRTVNTINGTMTREYRPVYFRTFFWSGIAIHMDRMSAIHNFEIRKATYGKPDPEPASRPKRAVRKADAQKAGGEQAPPAPRLDKGKGVDRGTPARATAPRAKKPKAAKAKPVASAGPATAPRRTPRRAATTKKSPLGLEPVVEAVTLEAKVEQMATPALATPAPEPAPNEAEADVDIEMPAQLAAPAPPPKRARAVRATTAPSRVSKRVAARIADSAPAIATVSPTPVPTPQAQGSATPVDGSPELSRSSTAVDFKAESGEAVVAEEPAKVAGKKRKVDDLADEQAPEPEEEEGPRRKSLRTATRKRTEKGEALAAELSAEKGVKRTTRKRR</sequence>
<reference evidence="2 3" key="1">
    <citation type="journal article" date="2021" name="Environ. Microbiol.">
        <title>Gene family expansions and transcriptome signatures uncover fungal adaptations to wood decay.</title>
        <authorList>
            <person name="Hage H."/>
            <person name="Miyauchi S."/>
            <person name="Viragh M."/>
            <person name="Drula E."/>
            <person name="Min B."/>
            <person name="Chaduli D."/>
            <person name="Navarro D."/>
            <person name="Favel A."/>
            <person name="Norest M."/>
            <person name="Lesage-Meessen L."/>
            <person name="Balint B."/>
            <person name="Merenyi Z."/>
            <person name="de Eugenio L."/>
            <person name="Morin E."/>
            <person name="Martinez A.T."/>
            <person name="Baldrian P."/>
            <person name="Stursova M."/>
            <person name="Martinez M.J."/>
            <person name="Novotny C."/>
            <person name="Magnuson J.K."/>
            <person name="Spatafora J.W."/>
            <person name="Maurice S."/>
            <person name="Pangilinan J."/>
            <person name="Andreopoulos W."/>
            <person name="LaButti K."/>
            <person name="Hundley H."/>
            <person name="Na H."/>
            <person name="Kuo A."/>
            <person name="Barry K."/>
            <person name="Lipzen A."/>
            <person name="Henrissat B."/>
            <person name="Riley R."/>
            <person name="Ahrendt S."/>
            <person name="Nagy L.G."/>
            <person name="Grigoriev I.V."/>
            <person name="Martin F."/>
            <person name="Rosso M.N."/>
        </authorList>
    </citation>
    <scope>NUCLEOTIDE SEQUENCE [LARGE SCALE GENOMIC DNA]</scope>
    <source>
        <strain evidence="2 3">CIRM-BRFM 1785</strain>
    </source>
</reference>
<feature type="compositionally biased region" description="Acidic residues" evidence="1">
    <location>
        <begin position="467"/>
        <end position="479"/>
    </location>
</feature>
<dbReference type="RefSeq" id="XP_047774060.1">
    <property type="nucleotide sequence ID" value="XM_047921841.1"/>
</dbReference>